<organism evidence="3 4">
    <name type="scientific">Oikopleura dioica</name>
    <name type="common">Tunicate</name>
    <dbReference type="NCBI Taxonomy" id="34765"/>
    <lineage>
        <taxon>Eukaryota</taxon>
        <taxon>Metazoa</taxon>
        <taxon>Chordata</taxon>
        <taxon>Tunicata</taxon>
        <taxon>Appendicularia</taxon>
        <taxon>Copelata</taxon>
        <taxon>Oikopleuridae</taxon>
        <taxon>Oikopleura</taxon>
    </lineage>
</organism>
<evidence type="ECO:0000256" key="1">
    <source>
        <dbReference type="SAM" id="SignalP"/>
    </source>
</evidence>
<protein>
    <submittedName>
        <fullName evidence="3">Oidioi.mRNA.OKI2018_I69.chr2.g7101.t1.cds</fullName>
    </submittedName>
</protein>
<feature type="chain" id="PRO_5047081400" evidence="1">
    <location>
        <begin position="16"/>
        <end position="383"/>
    </location>
</feature>
<evidence type="ECO:0000313" key="3">
    <source>
        <dbReference type="EMBL" id="CAG5112940.1"/>
    </source>
</evidence>
<feature type="signal peptide" evidence="1">
    <location>
        <begin position="1"/>
        <end position="15"/>
    </location>
</feature>
<dbReference type="InterPro" id="IPR058831">
    <property type="entry name" value="LolA-like_dom_2nd"/>
</dbReference>
<proteinExistence type="predicted"/>
<keyword evidence="1" id="KW-0732">Signal</keyword>
<feature type="domain" description="LolA-like" evidence="2">
    <location>
        <begin position="274"/>
        <end position="375"/>
    </location>
</feature>
<sequence length="383" mass="44007">MRFFGPLLLFQCVFSDDPVGGQPDRWANFTSDYEFYATKSVVNLERNTGTEFLKFYRRLNDQRPGADPDQIMSVRKNGIYTTAKWDFAGNKVHFLYDGFECDTKQLESFKGSPIFIPEFQNPETSVDYEFVPLLEVLMSPDFVTDVKKVEPEPDLEPTSVRGKVAWQWSARLKYPDKAASYALDVFYSIPTETSVSIPLRVVQYIDEEATAVLQVYEIFRVRLETPPAEVFLLPDLTVCQTSHTPEIPQMSAKAWHSKLEVKDYIYGAGGFESPVYDMSIHYDYDKKLARYTLDTAGFADLINAYGLTEMEFIHDFSSDLGYAVDRVTGNCSIYSLDPSFGDDPASDLWYHGGKISMHSPEWFWQIPDPNEYWYKATFQKQSM</sequence>
<dbReference type="Pfam" id="PF25898">
    <property type="entry name" value="LolA_2nd_metazoa"/>
    <property type="match status" value="1"/>
</dbReference>
<dbReference type="Proteomes" id="UP001158576">
    <property type="component" value="Chromosome 2"/>
</dbReference>
<reference evidence="3 4" key="1">
    <citation type="submission" date="2021-04" db="EMBL/GenBank/DDBJ databases">
        <authorList>
            <person name="Bliznina A."/>
        </authorList>
    </citation>
    <scope>NUCLEOTIDE SEQUENCE [LARGE SCALE GENOMIC DNA]</scope>
</reference>
<keyword evidence="4" id="KW-1185">Reference proteome</keyword>
<name>A0ABN7TBU5_OIKDI</name>
<dbReference type="EMBL" id="OU015567">
    <property type="protein sequence ID" value="CAG5112940.1"/>
    <property type="molecule type" value="Genomic_DNA"/>
</dbReference>
<evidence type="ECO:0000313" key="4">
    <source>
        <dbReference type="Proteomes" id="UP001158576"/>
    </source>
</evidence>
<accession>A0ABN7TBU5</accession>
<evidence type="ECO:0000259" key="2">
    <source>
        <dbReference type="Pfam" id="PF25898"/>
    </source>
</evidence>
<gene>
    <name evidence="3" type="ORF">OKIOD_LOCUS15866</name>
</gene>